<dbReference type="STRING" id="1173020.Cha6605_0341"/>
<reference evidence="1 2" key="1">
    <citation type="submission" date="2012-05" db="EMBL/GenBank/DDBJ databases">
        <title>Finished chromosome of genome of Chamaesiphon sp. PCC 6605.</title>
        <authorList>
            <consortium name="US DOE Joint Genome Institute"/>
            <person name="Gugger M."/>
            <person name="Coursin T."/>
            <person name="Rippka R."/>
            <person name="Tandeau De Marsac N."/>
            <person name="Huntemann M."/>
            <person name="Wei C.-L."/>
            <person name="Han J."/>
            <person name="Detter J.C."/>
            <person name="Han C."/>
            <person name="Tapia R."/>
            <person name="Chen A."/>
            <person name="Kyrpides N."/>
            <person name="Mavromatis K."/>
            <person name="Markowitz V."/>
            <person name="Szeto E."/>
            <person name="Ivanova N."/>
            <person name="Pagani I."/>
            <person name="Pati A."/>
            <person name="Goodwin L."/>
            <person name="Nordberg H.P."/>
            <person name="Cantor M.N."/>
            <person name="Hua S.X."/>
            <person name="Woyke T."/>
            <person name="Kerfeld C.A."/>
        </authorList>
    </citation>
    <scope>NUCLEOTIDE SEQUENCE [LARGE SCALE GENOMIC DNA]</scope>
    <source>
        <strain evidence="2">ATCC 27169 / PCC 6605</strain>
    </source>
</reference>
<dbReference type="HOGENOM" id="CLU_1022847_0_0_3"/>
<dbReference type="KEGG" id="cmp:Cha6605_0341"/>
<dbReference type="NCBIfam" id="TIGR04325">
    <property type="entry name" value="MTase_LIC12133"/>
    <property type="match status" value="1"/>
</dbReference>
<gene>
    <name evidence="1" type="ORF">Cha6605_0341</name>
</gene>
<protein>
    <recommendedName>
        <fullName evidence="3">Methyltransferase, TIGR04325 family</fullName>
    </recommendedName>
</protein>
<dbReference type="AlphaFoldDB" id="K9U9Y2"/>
<organism evidence="1 2">
    <name type="scientific">Chamaesiphon minutus (strain ATCC 27169 / PCC 6605)</name>
    <dbReference type="NCBI Taxonomy" id="1173020"/>
    <lineage>
        <taxon>Bacteria</taxon>
        <taxon>Bacillati</taxon>
        <taxon>Cyanobacteriota</taxon>
        <taxon>Cyanophyceae</taxon>
        <taxon>Gomontiellales</taxon>
        <taxon>Chamaesiphonaceae</taxon>
        <taxon>Chamaesiphon</taxon>
    </lineage>
</organism>
<dbReference type="EMBL" id="CP003600">
    <property type="protein sequence ID" value="AFY91640.1"/>
    <property type="molecule type" value="Genomic_DNA"/>
</dbReference>
<dbReference type="eggNOG" id="ENOG5031GK0">
    <property type="taxonomic scope" value="Bacteria"/>
</dbReference>
<keyword evidence="2" id="KW-1185">Reference proteome</keyword>
<dbReference type="PATRIC" id="fig|1173020.3.peg.407"/>
<evidence type="ECO:0008006" key="3">
    <source>
        <dbReference type="Google" id="ProtNLM"/>
    </source>
</evidence>
<sequence length="313" mass="35553">MKKTIAKIPVLGQVYRYLAATKYKQKFANDCYGCFWGMFDTFEAAIKAAPTTKNIGYDCAELAQEYQKMLDRGDWEASNSMVRSFDYPVLYWISRIAQQTSLFGVDVGDSLPLDTASGSQSFSETRAVSPFLRNAARTEHHIHFFDFGGNLGIHFVNYANYLDFPDSLRWIVCELPEIVKVGNASNKDPRLTFTTDFGLANGADLFLASGSVQYDKDLAAKINGLEIQPKHILINRLGLYEGKRFVTLQNGGKVFYPQFIFNRREFIESFTSIGYELIDIWEDNVDSCYIPSHPQVHVPCYYGLYFKLNNGIV</sequence>
<evidence type="ECO:0000313" key="2">
    <source>
        <dbReference type="Proteomes" id="UP000010366"/>
    </source>
</evidence>
<evidence type="ECO:0000313" key="1">
    <source>
        <dbReference type="EMBL" id="AFY91640.1"/>
    </source>
</evidence>
<dbReference type="OrthoDB" id="513983at2"/>
<dbReference type="InterPro" id="IPR027612">
    <property type="entry name" value="Put_MTase_LIC12133"/>
</dbReference>
<dbReference type="RefSeq" id="WP_015157834.1">
    <property type="nucleotide sequence ID" value="NC_019697.1"/>
</dbReference>
<proteinExistence type="predicted"/>
<name>K9U9Y2_CHAP6</name>
<dbReference type="Proteomes" id="UP000010366">
    <property type="component" value="Chromosome"/>
</dbReference>
<accession>K9U9Y2</accession>